<dbReference type="FunFam" id="3.40.50.2000:FF:000027">
    <property type="entry name" value="Glycosyltransferase"/>
    <property type="match status" value="1"/>
</dbReference>
<evidence type="ECO:0000313" key="4">
    <source>
        <dbReference type="Proteomes" id="UP001177140"/>
    </source>
</evidence>
<dbReference type="InterPro" id="IPR002213">
    <property type="entry name" value="UDP_glucos_trans"/>
</dbReference>
<protein>
    <submittedName>
        <fullName evidence="3">Uncharacterized protein</fullName>
    </submittedName>
</protein>
<dbReference type="EMBL" id="JAJJMA010037976">
    <property type="protein sequence ID" value="MCL7024763.1"/>
    <property type="molecule type" value="Genomic_DNA"/>
</dbReference>
<reference evidence="3" key="1">
    <citation type="submission" date="2022-03" db="EMBL/GenBank/DDBJ databases">
        <title>A functionally conserved STORR gene fusion in Papaver species that diverged 16.8 million years ago.</title>
        <authorList>
            <person name="Catania T."/>
        </authorList>
    </citation>
    <scope>NUCLEOTIDE SEQUENCE</scope>
    <source>
        <strain evidence="3">S-191538</strain>
    </source>
</reference>
<comment type="similarity">
    <text evidence="1">Belongs to the UDP-glycosyltransferase family.</text>
</comment>
<keyword evidence="4" id="KW-1185">Reference proteome</keyword>
<evidence type="ECO:0000313" key="3">
    <source>
        <dbReference type="EMBL" id="MCL7024763.1"/>
    </source>
</evidence>
<name>A0AA41S1N7_PAPNU</name>
<evidence type="ECO:0000256" key="2">
    <source>
        <dbReference type="ARBA" id="ARBA00022679"/>
    </source>
</evidence>
<dbReference type="SUPFAM" id="SSF53756">
    <property type="entry name" value="UDP-Glycosyltransferase/glycogen phosphorylase"/>
    <property type="match status" value="1"/>
</dbReference>
<dbReference type="GO" id="GO:0080044">
    <property type="term" value="F:quercetin 7-O-glucosyltransferase activity"/>
    <property type="evidence" value="ECO:0007669"/>
    <property type="project" value="TreeGrafter"/>
</dbReference>
<proteinExistence type="inferred from homology"/>
<dbReference type="PANTHER" id="PTHR11926">
    <property type="entry name" value="GLUCOSYL/GLUCURONOSYL TRANSFERASES"/>
    <property type="match status" value="1"/>
</dbReference>
<dbReference type="PANTHER" id="PTHR11926:SF774">
    <property type="entry name" value="UDP-GLYCOSYLTRANSFERASE 85A1-RELATED"/>
    <property type="match status" value="1"/>
</dbReference>
<gene>
    <name evidence="3" type="ORF">MKW94_007216</name>
</gene>
<comment type="caution">
    <text evidence="3">The sequence shown here is derived from an EMBL/GenBank/DDBJ whole genome shotgun (WGS) entry which is preliminary data.</text>
</comment>
<dbReference type="Proteomes" id="UP001177140">
    <property type="component" value="Unassembled WGS sequence"/>
</dbReference>
<dbReference type="AlphaFoldDB" id="A0AA41S1N7"/>
<sequence>MCYGMKNSYYESYLTNQGLLDTPMDWITGMGGVIRFRDLPSFVRTTDPDDVMVDYIIGELSKTEDATALIFNTFDDLEKDVLDAFRSQLSLPPIYTIGPLQLLQNQTSQSELQSVGSNLWNEEPECLKWLDTKEPNSVVYVNFGSITVITPQQMTEFAWGLANSKHTFLWIIRPDLVVGDSAMLPADFVEDTKDRSMYASWCPQEDVLNHPSIGGFLTHSGWNSTLESISAGVSMICWPFFAEQQTNCRYSCAHWGIGMEIDNNVKRDDVEKLVRELMEGEKGKEMKMKAMEWKKRAEESTSLGGSSHLNLDNLVEALLSSGGTTA</sequence>
<dbReference type="CDD" id="cd03784">
    <property type="entry name" value="GT1_Gtf-like"/>
    <property type="match status" value="1"/>
</dbReference>
<evidence type="ECO:0000256" key="1">
    <source>
        <dbReference type="ARBA" id="ARBA00009995"/>
    </source>
</evidence>
<dbReference type="Pfam" id="PF00201">
    <property type="entry name" value="UDPGT"/>
    <property type="match status" value="1"/>
</dbReference>
<accession>A0AA41S1N7</accession>
<keyword evidence="2" id="KW-0808">Transferase</keyword>
<organism evidence="3 4">
    <name type="scientific">Papaver nudicaule</name>
    <name type="common">Iceland poppy</name>
    <dbReference type="NCBI Taxonomy" id="74823"/>
    <lineage>
        <taxon>Eukaryota</taxon>
        <taxon>Viridiplantae</taxon>
        <taxon>Streptophyta</taxon>
        <taxon>Embryophyta</taxon>
        <taxon>Tracheophyta</taxon>
        <taxon>Spermatophyta</taxon>
        <taxon>Magnoliopsida</taxon>
        <taxon>Ranunculales</taxon>
        <taxon>Papaveraceae</taxon>
        <taxon>Papaveroideae</taxon>
        <taxon>Papaver</taxon>
    </lineage>
</organism>
<dbReference type="Gene3D" id="3.40.50.2000">
    <property type="entry name" value="Glycogen Phosphorylase B"/>
    <property type="match status" value="2"/>
</dbReference>
<dbReference type="GO" id="GO:0080043">
    <property type="term" value="F:quercetin 3-O-glucosyltransferase activity"/>
    <property type="evidence" value="ECO:0007669"/>
    <property type="project" value="TreeGrafter"/>
</dbReference>